<evidence type="ECO:0000259" key="1">
    <source>
        <dbReference type="PROSITE" id="PS51819"/>
    </source>
</evidence>
<dbReference type="SUPFAM" id="SSF54593">
    <property type="entry name" value="Glyoxalase/Bleomycin resistance protein/Dihydroxybiphenyl dioxygenase"/>
    <property type="match status" value="1"/>
</dbReference>
<sequence length="127" mass="14262">MADEMVPMAGVVLDAADPKALGKFYRRLLGWEMVESDDNWVQLRGPDGSSKLSFQREPRHRAPLWPSEVEGQQMQVHLDFEVADLEAAQQKALDAGATLMDWQPQKEGVRVMADPAGHIFCLFLPGW</sequence>
<feature type="domain" description="VOC" evidence="1">
    <location>
        <begin position="7"/>
        <end position="125"/>
    </location>
</feature>
<dbReference type="Proteomes" id="UP001500363">
    <property type="component" value="Unassembled WGS sequence"/>
</dbReference>
<proteinExistence type="predicted"/>
<dbReference type="PANTHER" id="PTHR35908:SF1">
    <property type="entry name" value="CONSERVED PROTEIN"/>
    <property type="match status" value="1"/>
</dbReference>
<reference evidence="3" key="1">
    <citation type="journal article" date="2019" name="Int. J. Syst. Evol. Microbiol.">
        <title>The Global Catalogue of Microorganisms (GCM) 10K type strain sequencing project: providing services to taxonomists for standard genome sequencing and annotation.</title>
        <authorList>
            <consortium name="The Broad Institute Genomics Platform"/>
            <consortium name="The Broad Institute Genome Sequencing Center for Infectious Disease"/>
            <person name="Wu L."/>
            <person name="Ma J."/>
        </authorList>
    </citation>
    <scope>NUCLEOTIDE SEQUENCE [LARGE SCALE GENOMIC DNA]</scope>
    <source>
        <strain evidence="3">JCM 14303</strain>
    </source>
</reference>
<evidence type="ECO:0000313" key="2">
    <source>
        <dbReference type="EMBL" id="GAA1519743.1"/>
    </source>
</evidence>
<dbReference type="InterPro" id="IPR029068">
    <property type="entry name" value="Glyas_Bleomycin-R_OHBP_Dase"/>
</dbReference>
<gene>
    <name evidence="2" type="ORF">GCM10009741_20170</name>
</gene>
<dbReference type="InterPro" id="IPR041581">
    <property type="entry name" value="Glyoxalase_6"/>
</dbReference>
<evidence type="ECO:0000313" key="3">
    <source>
        <dbReference type="Proteomes" id="UP001500363"/>
    </source>
</evidence>
<organism evidence="2 3">
    <name type="scientific">Kribbella lupini</name>
    <dbReference type="NCBI Taxonomy" id="291602"/>
    <lineage>
        <taxon>Bacteria</taxon>
        <taxon>Bacillati</taxon>
        <taxon>Actinomycetota</taxon>
        <taxon>Actinomycetes</taxon>
        <taxon>Propionibacteriales</taxon>
        <taxon>Kribbellaceae</taxon>
        <taxon>Kribbella</taxon>
    </lineage>
</organism>
<name>A0ABP4LAE1_9ACTN</name>
<dbReference type="EMBL" id="BAAANC010000001">
    <property type="protein sequence ID" value="GAA1519743.1"/>
    <property type="molecule type" value="Genomic_DNA"/>
</dbReference>
<dbReference type="CDD" id="cd06587">
    <property type="entry name" value="VOC"/>
    <property type="match status" value="1"/>
</dbReference>
<accession>A0ABP4LAE1</accession>
<protein>
    <submittedName>
        <fullName evidence="2">VOC family protein</fullName>
    </submittedName>
</protein>
<dbReference type="PANTHER" id="PTHR35908">
    <property type="entry name" value="HYPOTHETICAL FUSION PROTEIN"/>
    <property type="match status" value="1"/>
</dbReference>
<dbReference type="PROSITE" id="PS51819">
    <property type="entry name" value="VOC"/>
    <property type="match status" value="1"/>
</dbReference>
<keyword evidence="3" id="KW-1185">Reference proteome</keyword>
<comment type="caution">
    <text evidence="2">The sequence shown here is derived from an EMBL/GenBank/DDBJ whole genome shotgun (WGS) entry which is preliminary data.</text>
</comment>
<dbReference type="InterPro" id="IPR037523">
    <property type="entry name" value="VOC_core"/>
</dbReference>
<dbReference type="Pfam" id="PF18029">
    <property type="entry name" value="Glyoxalase_6"/>
    <property type="match status" value="1"/>
</dbReference>
<dbReference type="Gene3D" id="3.10.180.10">
    <property type="entry name" value="2,3-Dihydroxybiphenyl 1,2-Dioxygenase, domain 1"/>
    <property type="match status" value="1"/>
</dbReference>
<dbReference type="RefSeq" id="WP_344172319.1">
    <property type="nucleotide sequence ID" value="NZ_BAAANC010000001.1"/>
</dbReference>